<comment type="caution">
    <text evidence="12">The sequence shown here is derived from an EMBL/GenBank/DDBJ whole genome shotgun (WGS) entry which is preliminary data.</text>
</comment>
<gene>
    <name evidence="12" type="ORF">ODALV1_LOCUS13330</name>
</gene>
<keyword evidence="9" id="KW-0472">Membrane</keyword>
<dbReference type="InterPro" id="IPR001683">
    <property type="entry name" value="PX_dom"/>
</dbReference>
<organism evidence="12 13">
    <name type="scientific">Orchesella dallaii</name>
    <dbReference type="NCBI Taxonomy" id="48710"/>
    <lineage>
        <taxon>Eukaryota</taxon>
        <taxon>Metazoa</taxon>
        <taxon>Ecdysozoa</taxon>
        <taxon>Arthropoda</taxon>
        <taxon>Hexapoda</taxon>
        <taxon>Collembola</taxon>
        <taxon>Entomobryomorpha</taxon>
        <taxon>Entomobryoidea</taxon>
        <taxon>Orchesellidae</taxon>
        <taxon>Orchesellinae</taxon>
        <taxon>Orchesella</taxon>
    </lineage>
</organism>
<dbReference type="PANTHER" id="PTHR46209">
    <property type="entry name" value="PX DOMAIN-CONTAINING PROTEIN"/>
    <property type="match status" value="1"/>
</dbReference>
<comment type="subcellular location">
    <subcellularLocation>
        <location evidence="2">Cytoplasm</location>
    </subcellularLocation>
    <subcellularLocation>
        <location evidence="10">Endomembrane system</location>
        <topology evidence="10">Peripheral membrane protein</topology>
        <orientation evidence="10">Cytoplasmic side</orientation>
    </subcellularLocation>
    <subcellularLocation>
        <location evidence="1">Endosome</location>
    </subcellularLocation>
</comment>
<keyword evidence="6" id="KW-0967">Endosome</keyword>
<evidence type="ECO:0000256" key="9">
    <source>
        <dbReference type="ARBA" id="ARBA00023136"/>
    </source>
</evidence>
<proteinExistence type="inferred from homology"/>
<evidence type="ECO:0000256" key="7">
    <source>
        <dbReference type="ARBA" id="ARBA00022927"/>
    </source>
</evidence>
<dbReference type="EMBL" id="CAXLJM020000041">
    <property type="protein sequence ID" value="CAL8109401.1"/>
    <property type="molecule type" value="Genomic_DNA"/>
</dbReference>
<evidence type="ECO:0000256" key="5">
    <source>
        <dbReference type="ARBA" id="ARBA00022490"/>
    </source>
</evidence>
<keyword evidence="7" id="KW-0653">Protein transport</keyword>
<name>A0ABP1QN42_9HEXA</name>
<keyword evidence="8" id="KW-0446">Lipid-binding</keyword>
<sequence length="259" mass="29259">MMDSEPTTEMTIYDEFGHWIIVDVCEPVTITAKEGFARSESFTSYLIRLETNHYGFARPYTAVRRRYSEFCWLRAMLQRHHPNITLPSLPPKKYLHLVRFNPRIIEIRRSGLAKFLEQLLASSMLIRDPVLHLFLQTDLSIREMEEKLNERLPFSVESSGSDVGLNERYRAMPRPNTVTASISHDSTGVSSASNHISNNPAFVRSYSIASSGSESAGTTSGDEQSINSSAATNQSSVAYLRNSRLMPETVSQLLMFQCP</sequence>
<evidence type="ECO:0000256" key="2">
    <source>
        <dbReference type="ARBA" id="ARBA00004496"/>
    </source>
</evidence>
<dbReference type="SMART" id="SM00312">
    <property type="entry name" value="PX"/>
    <property type="match status" value="1"/>
</dbReference>
<feature type="domain" description="PX" evidence="11">
    <location>
        <begin position="23"/>
        <end position="141"/>
    </location>
</feature>
<evidence type="ECO:0000256" key="6">
    <source>
        <dbReference type="ARBA" id="ARBA00022753"/>
    </source>
</evidence>
<reference evidence="12 13" key="1">
    <citation type="submission" date="2024-08" db="EMBL/GenBank/DDBJ databases">
        <authorList>
            <person name="Cucini C."/>
            <person name="Frati F."/>
        </authorList>
    </citation>
    <scope>NUCLEOTIDE SEQUENCE [LARGE SCALE GENOMIC DNA]</scope>
</reference>
<dbReference type="Proteomes" id="UP001642540">
    <property type="component" value="Unassembled WGS sequence"/>
</dbReference>
<protein>
    <recommendedName>
        <fullName evidence="11">PX domain-containing protein</fullName>
    </recommendedName>
</protein>
<comment type="similarity">
    <text evidence="3">Belongs to the sorting nexin family.</text>
</comment>
<evidence type="ECO:0000256" key="10">
    <source>
        <dbReference type="ARBA" id="ARBA00029433"/>
    </source>
</evidence>
<evidence type="ECO:0000313" key="13">
    <source>
        <dbReference type="Proteomes" id="UP001642540"/>
    </source>
</evidence>
<dbReference type="InterPro" id="IPR043544">
    <property type="entry name" value="SNX10/11"/>
</dbReference>
<dbReference type="Pfam" id="PF00787">
    <property type="entry name" value="PX"/>
    <property type="match status" value="1"/>
</dbReference>
<dbReference type="Gene3D" id="3.30.1520.10">
    <property type="entry name" value="Phox-like domain"/>
    <property type="match status" value="1"/>
</dbReference>
<dbReference type="SUPFAM" id="SSF64268">
    <property type="entry name" value="PX domain"/>
    <property type="match status" value="1"/>
</dbReference>
<dbReference type="PANTHER" id="PTHR46209:SF3">
    <property type="entry name" value="PX DOMAIN-CONTAINING PROTEIN"/>
    <property type="match status" value="1"/>
</dbReference>
<keyword evidence="5" id="KW-0963">Cytoplasm</keyword>
<accession>A0ABP1QN42</accession>
<dbReference type="PROSITE" id="PS50195">
    <property type="entry name" value="PX"/>
    <property type="match status" value="1"/>
</dbReference>
<evidence type="ECO:0000256" key="3">
    <source>
        <dbReference type="ARBA" id="ARBA00010883"/>
    </source>
</evidence>
<keyword evidence="13" id="KW-1185">Reference proteome</keyword>
<evidence type="ECO:0000313" key="12">
    <source>
        <dbReference type="EMBL" id="CAL8109401.1"/>
    </source>
</evidence>
<dbReference type="InterPro" id="IPR036871">
    <property type="entry name" value="PX_dom_sf"/>
</dbReference>
<evidence type="ECO:0000256" key="4">
    <source>
        <dbReference type="ARBA" id="ARBA00022448"/>
    </source>
</evidence>
<keyword evidence="4" id="KW-0813">Transport</keyword>
<evidence type="ECO:0000256" key="8">
    <source>
        <dbReference type="ARBA" id="ARBA00023121"/>
    </source>
</evidence>
<evidence type="ECO:0000259" key="11">
    <source>
        <dbReference type="PROSITE" id="PS50195"/>
    </source>
</evidence>
<evidence type="ECO:0000256" key="1">
    <source>
        <dbReference type="ARBA" id="ARBA00004177"/>
    </source>
</evidence>